<dbReference type="InterPro" id="IPR001466">
    <property type="entry name" value="Beta-lactam-related"/>
</dbReference>
<dbReference type="Pfam" id="PF00144">
    <property type="entry name" value="Beta-lactamase"/>
    <property type="match status" value="1"/>
</dbReference>
<dbReference type="InterPro" id="IPR050789">
    <property type="entry name" value="Diverse_Enzym_Activities"/>
</dbReference>
<dbReference type="SUPFAM" id="SSF56601">
    <property type="entry name" value="beta-lactamase/transpeptidase-like"/>
    <property type="match status" value="1"/>
</dbReference>
<evidence type="ECO:0000259" key="3">
    <source>
        <dbReference type="Pfam" id="PF00144"/>
    </source>
</evidence>
<dbReference type="PANTHER" id="PTHR43283:SF17">
    <property type="entry name" value="(LOVD), PUTATIVE (AFU_ORTHOLOGUE AFUA_5G00920)-RELATED"/>
    <property type="match status" value="1"/>
</dbReference>
<keyword evidence="2" id="KW-0378">Hydrolase</keyword>
<feature type="domain" description="Beta-lactamase-related" evidence="3">
    <location>
        <begin position="23"/>
        <end position="405"/>
    </location>
</feature>
<name>A0A2J5HQQ6_9EURO</name>
<evidence type="ECO:0000256" key="2">
    <source>
        <dbReference type="ARBA" id="ARBA00022801"/>
    </source>
</evidence>
<evidence type="ECO:0000256" key="1">
    <source>
        <dbReference type="ARBA" id="ARBA00009009"/>
    </source>
</evidence>
<dbReference type="Gene3D" id="3.40.710.10">
    <property type="entry name" value="DD-peptidase/beta-lactamase superfamily"/>
    <property type="match status" value="1"/>
</dbReference>
<gene>
    <name evidence="4" type="ORF">BDW42DRAFT_195067</name>
</gene>
<sequence>MDNLDRILNDFTHPTMGSLHAAAFIAVDQSGNTIYSKAAGRAHQDDTDPLPMNSLYWIASMTKLVTAVAVVQLVEQGILSLDDDVRESLPELKDIRILRGIEHDASRRSAQPKLDPIQGKLTLRQLLCHTSGFIYDSTSKLLQNWSRSQGRTAYTFSGSMAGYHHPLLFEPGTSWGYGGGVDWAGQLVERATDSTLEDYMQAHIWSKLDAQSTTFHPERKTHLPPLVPMMYRNGITTAPTEKRSLTLVQPARHALGGVGLFSTPADFSKLLISILQASTTSTTSNKVSQQGPIKTQAPQLLTKPGIDLLFRPQLDTQCRQAMPRPLGAQMRRVLNIQDINDAAQADHALGGTITLRDIPGRRRAGSMNWSGLPNLHWWIDPRSGIAAALFTQVMPPTDASVTDLLIELERALYKAIAVETEEPKPSASGVGGVGNMAKL</sequence>
<proteinExistence type="inferred from homology"/>
<accession>A0A2J5HQQ6</accession>
<protein>
    <submittedName>
        <fullName evidence="4">Esterase</fullName>
    </submittedName>
</protein>
<keyword evidence="5" id="KW-1185">Reference proteome</keyword>
<dbReference type="OrthoDB" id="428260at2759"/>
<dbReference type="AlphaFoldDB" id="A0A2J5HQQ6"/>
<organism evidence="4 5">
    <name type="scientific">Aspergillus taichungensis</name>
    <dbReference type="NCBI Taxonomy" id="482145"/>
    <lineage>
        <taxon>Eukaryota</taxon>
        <taxon>Fungi</taxon>
        <taxon>Dikarya</taxon>
        <taxon>Ascomycota</taxon>
        <taxon>Pezizomycotina</taxon>
        <taxon>Eurotiomycetes</taxon>
        <taxon>Eurotiomycetidae</taxon>
        <taxon>Eurotiales</taxon>
        <taxon>Aspergillaceae</taxon>
        <taxon>Aspergillus</taxon>
        <taxon>Aspergillus subgen. Circumdati</taxon>
    </lineage>
</organism>
<dbReference type="EMBL" id="KZ559558">
    <property type="protein sequence ID" value="PLN79590.1"/>
    <property type="molecule type" value="Genomic_DNA"/>
</dbReference>
<evidence type="ECO:0000313" key="4">
    <source>
        <dbReference type="EMBL" id="PLN79590.1"/>
    </source>
</evidence>
<reference evidence="5" key="1">
    <citation type="submission" date="2017-12" db="EMBL/GenBank/DDBJ databases">
        <authorList>
            <consortium name="DOE Joint Genome Institute"/>
            <person name="Mondo S.J."/>
            <person name="Kjaerbolling I."/>
            <person name="Vesth T.C."/>
            <person name="Frisvad J.C."/>
            <person name="Nybo J.L."/>
            <person name="Theobald S."/>
            <person name="Kuo A."/>
            <person name="Bowyer P."/>
            <person name="Matsuda Y."/>
            <person name="Lyhne E.K."/>
            <person name="Kogle M.E."/>
            <person name="Clum A."/>
            <person name="Lipzen A."/>
            <person name="Salamov A."/>
            <person name="Ngan C.Y."/>
            <person name="Daum C."/>
            <person name="Chiniquy J."/>
            <person name="Barry K."/>
            <person name="LaButti K."/>
            <person name="Haridas S."/>
            <person name="Simmons B.A."/>
            <person name="Magnuson J.K."/>
            <person name="Mortensen U.H."/>
            <person name="Larsen T.O."/>
            <person name="Grigoriev I.V."/>
            <person name="Baker S.E."/>
            <person name="Andersen M.R."/>
            <person name="Nordberg H.P."/>
            <person name="Cantor M.N."/>
            <person name="Hua S.X."/>
        </authorList>
    </citation>
    <scope>NUCLEOTIDE SEQUENCE [LARGE SCALE GENOMIC DNA]</scope>
    <source>
        <strain evidence="5">IBT 19404</strain>
    </source>
</reference>
<comment type="similarity">
    <text evidence="1">Belongs to the class-A beta-lactamase family.</text>
</comment>
<dbReference type="GO" id="GO:0016787">
    <property type="term" value="F:hydrolase activity"/>
    <property type="evidence" value="ECO:0007669"/>
    <property type="project" value="UniProtKB-KW"/>
</dbReference>
<dbReference type="PANTHER" id="PTHR43283">
    <property type="entry name" value="BETA-LACTAMASE-RELATED"/>
    <property type="match status" value="1"/>
</dbReference>
<evidence type="ECO:0000313" key="5">
    <source>
        <dbReference type="Proteomes" id="UP000235023"/>
    </source>
</evidence>
<dbReference type="Proteomes" id="UP000235023">
    <property type="component" value="Unassembled WGS sequence"/>
</dbReference>
<dbReference type="InterPro" id="IPR012338">
    <property type="entry name" value="Beta-lactam/transpept-like"/>
</dbReference>